<name>A0AAN7KQU9_TRANT</name>
<gene>
    <name evidence="1" type="ORF">SAY86_027439</name>
</gene>
<proteinExistence type="predicted"/>
<keyword evidence="2" id="KW-1185">Reference proteome</keyword>
<evidence type="ECO:0000313" key="2">
    <source>
        <dbReference type="Proteomes" id="UP001346149"/>
    </source>
</evidence>
<comment type="caution">
    <text evidence="1">The sequence shown here is derived from an EMBL/GenBank/DDBJ whole genome shotgun (WGS) entry which is preliminary data.</text>
</comment>
<dbReference type="EMBL" id="JAXQNO010000021">
    <property type="protein sequence ID" value="KAK4769289.1"/>
    <property type="molecule type" value="Genomic_DNA"/>
</dbReference>
<dbReference type="AlphaFoldDB" id="A0AAN7KQU9"/>
<dbReference type="Proteomes" id="UP001346149">
    <property type="component" value="Unassembled WGS sequence"/>
</dbReference>
<organism evidence="1 2">
    <name type="scientific">Trapa natans</name>
    <name type="common">Water chestnut</name>
    <dbReference type="NCBI Taxonomy" id="22666"/>
    <lineage>
        <taxon>Eukaryota</taxon>
        <taxon>Viridiplantae</taxon>
        <taxon>Streptophyta</taxon>
        <taxon>Embryophyta</taxon>
        <taxon>Tracheophyta</taxon>
        <taxon>Spermatophyta</taxon>
        <taxon>Magnoliopsida</taxon>
        <taxon>eudicotyledons</taxon>
        <taxon>Gunneridae</taxon>
        <taxon>Pentapetalae</taxon>
        <taxon>rosids</taxon>
        <taxon>malvids</taxon>
        <taxon>Myrtales</taxon>
        <taxon>Lythraceae</taxon>
        <taxon>Trapa</taxon>
    </lineage>
</organism>
<protein>
    <submittedName>
        <fullName evidence="1">Uncharacterized protein</fullName>
    </submittedName>
</protein>
<sequence>MPQHEEDPRGEVQDQDTAARVLKLVYMFDAAFNLIEWIYLQAGRQTGAMDLGQDVS</sequence>
<evidence type="ECO:0000313" key="1">
    <source>
        <dbReference type="EMBL" id="KAK4769289.1"/>
    </source>
</evidence>
<accession>A0AAN7KQU9</accession>
<reference evidence="1 2" key="1">
    <citation type="journal article" date="2023" name="Hortic Res">
        <title>Pangenome of water caltrop reveals structural variations and asymmetric subgenome divergence after allopolyploidization.</title>
        <authorList>
            <person name="Zhang X."/>
            <person name="Chen Y."/>
            <person name="Wang L."/>
            <person name="Yuan Y."/>
            <person name="Fang M."/>
            <person name="Shi L."/>
            <person name="Lu R."/>
            <person name="Comes H.P."/>
            <person name="Ma Y."/>
            <person name="Chen Y."/>
            <person name="Huang G."/>
            <person name="Zhou Y."/>
            <person name="Zheng Z."/>
            <person name="Qiu Y."/>
        </authorList>
    </citation>
    <scope>NUCLEOTIDE SEQUENCE [LARGE SCALE GENOMIC DNA]</scope>
    <source>
        <strain evidence="1">F231</strain>
    </source>
</reference>